<keyword evidence="1" id="KW-0472">Membrane</keyword>
<protein>
    <submittedName>
        <fullName evidence="2">Uncharacterized protein</fullName>
    </submittedName>
</protein>
<evidence type="ECO:0000313" key="2">
    <source>
        <dbReference type="EMBL" id="EGC18621.1"/>
    </source>
</evidence>
<evidence type="ECO:0000256" key="1">
    <source>
        <dbReference type="SAM" id="Phobius"/>
    </source>
</evidence>
<dbReference type="AlphaFoldDB" id="F0FB53"/>
<sequence length="73" mass="8325">MCANLTKTVSVLKKRLARQTQKSSSQYGKTERTFSLANVLTAFKWFLTGIVTGFILSKIKAVILFFKRFLYGK</sequence>
<evidence type="ECO:0000313" key="3">
    <source>
        <dbReference type="Proteomes" id="UP000005697"/>
    </source>
</evidence>
<accession>F0FB53</accession>
<dbReference type="EMBL" id="AEWX01000049">
    <property type="protein sequence ID" value="EGC18621.1"/>
    <property type="molecule type" value="Genomic_DNA"/>
</dbReference>
<reference evidence="2 3" key="1">
    <citation type="submission" date="2011-01" db="EMBL/GenBank/DDBJ databases">
        <authorList>
            <person name="Muzny D."/>
            <person name="Qin X."/>
            <person name="Deng J."/>
            <person name="Jiang H."/>
            <person name="Liu Y."/>
            <person name="Qu J."/>
            <person name="Song X.-Z."/>
            <person name="Zhang L."/>
            <person name="Thornton R."/>
            <person name="Coyle M."/>
            <person name="Francisco L."/>
            <person name="Jackson L."/>
            <person name="Javaid M."/>
            <person name="Korchina V."/>
            <person name="Kovar C."/>
            <person name="Mata R."/>
            <person name="Mathew T."/>
            <person name="Ngo R."/>
            <person name="Nguyen L."/>
            <person name="Nguyen N."/>
            <person name="Okwuonu G."/>
            <person name="Ongeri F."/>
            <person name="Pham C."/>
            <person name="Simmons D."/>
            <person name="Wilczek-Boney K."/>
            <person name="Hale W."/>
            <person name="Jakkamsetti A."/>
            <person name="Pham P."/>
            <person name="Ruth R."/>
            <person name="San Lucas F."/>
            <person name="Warren J."/>
            <person name="Zhang J."/>
            <person name="Zhao Z."/>
            <person name="Zhou C."/>
            <person name="Zhu D."/>
            <person name="Lee S."/>
            <person name="Bess C."/>
            <person name="Blankenburg K."/>
            <person name="Forbes L."/>
            <person name="Fu Q."/>
            <person name="Gubbala S."/>
            <person name="Hirani K."/>
            <person name="Jayaseelan J.C."/>
            <person name="Lara F."/>
            <person name="Munidasa M."/>
            <person name="Palculict T."/>
            <person name="Patil S."/>
            <person name="Pu L.-L."/>
            <person name="Saada N."/>
            <person name="Tang L."/>
            <person name="Weissenberger G."/>
            <person name="Zhu Y."/>
            <person name="Hemphill L."/>
            <person name="Shang Y."/>
            <person name="Youmans B."/>
            <person name="Ayvaz T."/>
            <person name="Ross M."/>
            <person name="Santibanez J."/>
            <person name="Aqrawi P."/>
            <person name="Gross S."/>
            <person name="Joshi V."/>
            <person name="Fowler G."/>
            <person name="Nazareth L."/>
            <person name="Reid J."/>
            <person name="Worley K."/>
            <person name="Petrosino J."/>
            <person name="Highlander S."/>
            <person name="Gibbs R."/>
        </authorList>
    </citation>
    <scope>NUCLEOTIDE SEQUENCE [LARGE SCALE GENOMIC DNA]</scope>
    <source>
        <strain evidence="2 3">DSM 16608</strain>
    </source>
</reference>
<name>F0FB53_9BACT</name>
<keyword evidence="1" id="KW-1133">Transmembrane helix</keyword>
<proteinExistence type="predicted"/>
<dbReference type="HOGENOM" id="CLU_2701721_0_0_10"/>
<dbReference type="Proteomes" id="UP000005697">
    <property type="component" value="Unassembled WGS sequence"/>
</dbReference>
<feature type="transmembrane region" description="Helical" evidence="1">
    <location>
        <begin position="45"/>
        <end position="66"/>
    </location>
</feature>
<keyword evidence="3" id="KW-1185">Reference proteome</keyword>
<gene>
    <name evidence="2" type="ORF">HMPREF9141_2820</name>
</gene>
<dbReference type="STRING" id="888743.HMPREF9141_2820"/>
<organism evidence="2 3">
    <name type="scientific">Prevotella multiformis DSM 16608</name>
    <dbReference type="NCBI Taxonomy" id="888743"/>
    <lineage>
        <taxon>Bacteria</taxon>
        <taxon>Pseudomonadati</taxon>
        <taxon>Bacteroidota</taxon>
        <taxon>Bacteroidia</taxon>
        <taxon>Bacteroidales</taxon>
        <taxon>Prevotellaceae</taxon>
        <taxon>Prevotella</taxon>
    </lineage>
</organism>
<comment type="caution">
    <text evidence="2">The sequence shown here is derived from an EMBL/GenBank/DDBJ whole genome shotgun (WGS) entry which is preliminary data.</text>
</comment>
<keyword evidence="1" id="KW-0812">Transmembrane</keyword>